<protein>
    <submittedName>
        <fullName evidence="2">Uncharacterized protein</fullName>
    </submittedName>
</protein>
<sequence length="50" mass="5517">MTNPNTADGSAEDTPIRTWSRMDLPERERPDGVVDDPFSFFTGSGDEEGL</sequence>
<dbReference type="AlphaFoldDB" id="A0A375Z4I3"/>
<feature type="compositionally biased region" description="Basic and acidic residues" evidence="1">
    <location>
        <begin position="23"/>
        <end position="32"/>
    </location>
</feature>
<evidence type="ECO:0000313" key="2">
    <source>
        <dbReference type="EMBL" id="SRX96081.1"/>
    </source>
</evidence>
<evidence type="ECO:0000256" key="1">
    <source>
        <dbReference type="SAM" id="MobiDB-lite"/>
    </source>
</evidence>
<name>A0A375Z4I3_MYCSH</name>
<feature type="region of interest" description="Disordered" evidence="1">
    <location>
        <begin position="1"/>
        <end position="50"/>
    </location>
</feature>
<dbReference type="RefSeq" id="WP_181786882.1">
    <property type="nucleotide sequence ID" value="NZ_UEGW01000001.1"/>
</dbReference>
<keyword evidence="3" id="KW-1185">Reference proteome</keyword>
<evidence type="ECO:0000313" key="3">
    <source>
        <dbReference type="Proteomes" id="UP000252015"/>
    </source>
</evidence>
<dbReference type="EMBL" id="UEGW01000001">
    <property type="protein sequence ID" value="SRX96081.1"/>
    <property type="molecule type" value="Genomic_DNA"/>
</dbReference>
<gene>
    <name evidence="2" type="ORF">MSP7336_04356</name>
</gene>
<dbReference type="Proteomes" id="UP000252015">
    <property type="component" value="Unassembled WGS sequence"/>
</dbReference>
<proteinExistence type="predicted"/>
<accession>A0A375Z4I3</accession>
<organism evidence="2 3">
    <name type="scientific">Mycobacterium shimoidei</name>
    <dbReference type="NCBI Taxonomy" id="29313"/>
    <lineage>
        <taxon>Bacteria</taxon>
        <taxon>Bacillati</taxon>
        <taxon>Actinomycetota</taxon>
        <taxon>Actinomycetes</taxon>
        <taxon>Mycobacteriales</taxon>
        <taxon>Mycobacteriaceae</taxon>
        <taxon>Mycobacterium</taxon>
    </lineage>
</organism>
<reference evidence="2 3" key="1">
    <citation type="submission" date="2018-05" db="EMBL/GenBank/DDBJ databases">
        <authorList>
            <consortium name="IHU Genomes"/>
        </authorList>
    </citation>
    <scope>NUCLEOTIDE SEQUENCE [LARGE SCALE GENOMIC DNA]</scope>
    <source>
        <strain evidence="2 3">P7336</strain>
    </source>
</reference>